<evidence type="ECO:0000256" key="6">
    <source>
        <dbReference type="ARBA" id="ARBA00032319"/>
    </source>
</evidence>
<dbReference type="PANTHER" id="PTHR12945">
    <property type="entry name" value="TRANSLATION INITIATION FACTOR EIF3-RELATED"/>
    <property type="match status" value="1"/>
</dbReference>
<evidence type="ECO:0000256" key="1">
    <source>
        <dbReference type="ARBA" id="ARBA00004123"/>
    </source>
</evidence>
<dbReference type="PANTHER" id="PTHR12945:SF0">
    <property type="entry name" value="TRNA (ADENINE(58)-N(1))-METHYLTRANSFERASE NON-CATALYTIC SUBUNIT TRM6"/>
    <property type="match status" value="1"/>
</dbReference>
<dbReference type="OrthoDB" id="10254665at2759"/>
<evidence type="ECO:0000256" key="5">
    <source>
        <dbReference type="ARBA" id="ARBA00023242"/>
    </source>
</evidence>
<evidence type="ECO:0000256" key="3">
    <source>
        <dbReference type="ARBA" id="ARBA00021704"/>
    </source>
</evidence>
<dbReference type="EMBL" id="JAEPQZ010000007">
    <property type="protein sequence ID" value="KAG2178872.1"/>
    <property type="molecule type" value="Genomic_DNA"/>
</dbReference>
<comment type="subcellular location">
    <subcellularLocation>
        <location evidence="1">Nucleus</location>
    </subcellularLocation>
</comment>
<dbReference type="InterPro" id="IPR017423">
    <property type="entry name" value="TRM6"/>
</dbReference>
<dbReference type="GO" id="GO:0030488">
    <property type="term" value="P:tRNA methylation"/>
    <property type="evidence" value="ECO:0007669"/>
    <property type="project" value="InterPro"/>
</dbReference>
<keyword evidence="8" id="KW-1185">Reference proteome</keyword>
<evidence type="ECO:0000256" key="2">
    <source>
        <dbReference type="ARBA" id="ARBA00008320"/>
    </source>
</evidence>
<keyword evidence="4" id="KW-0819">tRNA processing</keyword>
<dbReference type="Pfam" id="PF04189">
    <property type="entry name" value="Gcd10p"/>
    <property type="match status" value="1"/>
</dbReference>
<organism evidence="7 8">
    <name type="scientific">Mortierella isabellina</name>
    <name type="common">Filamentous fungus</name>
    <name type="synonym">Umbelopsis isabellina</name>
    <dbReference type="NCBI Taxonomy" id="91625"/>
    <lineage>
        <taxon>Eukaryota</taxon>
        <taxon>Fungi</taxon>
        <taxon>Fungi incertae sedis</taxon>
        <taxon>Mucoromycota</taxon>
        <taxon>Mucoromycotina</taxon>
        <taxon>Umbelopsidomycetes</taxon>
        <taxon>Umbelopsidales</taxon>
        <taxon>Umbelopsidaceae</taxon>
        <taxon>Umbelopsis</taxon>
    </lineage>
</organism>
<sequence>METATVPAITTEDDITEDFPHIKANQCLFLQLPSGNVKQINLKPDTKISLGKFGTFKANALIGQPFGLTYQIINNQGDIKPARNMALEDIEETEADNREIFDTKDAQKLTFEEIEKMKQDISDGTEKESELIQKMIQSHSSFDKKTEFSKAKYVQRKKKKKVFIRALFSKQFTPTRPTLYSVAEYFFERNPEKIGYMRVDTLAQVLNLANIHAEAKYLVVDDTQGLVLSAVAERMGGYGKILGIHDGLNHNYDVLRYHNFSKRTLDSISTLPWTMVDKDEPTSEGYAEKSAEEVEALNERELINYERRKKTVDRIQSARDILYEGGFDALVIASQYSTMSILENLLPYIAGSRPIVIYSAHKEFLVEAFNEMKLSNDYLNVQLTESWLRQYQVLPGRTHPQMTTSGGGGYVLSAIRVLDEPTQVTEDGPEAKK</sequence>
<dbReference type="AlphaFoldDB" id="A0A8H7PRB6"/>
<evidence type="ECO:0000313" key="7">
    <source>
        <dbReference type="EMBL" id="KAG2178872.1"/>
    </source>
</evidence>
<dbReference type="Proteomes" id="UP000654370">
    <property type="component" value="Unassembled WGS sequence"/>
</dbReference>
<name>A0A8H7PRB6_MORIS</name>
<gene>
    <name evidence="7" type="ORF">INT43_001718</name>
</gene>
<reference evidence="7" key="1">
    <citation type="submission" date="2020-12" db="EMBL/GenBank/DDBJ databases">
        <title>Metabolic potential, ecology and presence of endohyphal bacteria is reflected in genomic diversity of Mucoromycotina.</title>
        <authorList>
            <person name="Muszewska A."/>
            <person name="Okrasinska A."/>
            <person name="Steczkiewicz K."/>
            <person name="Drgas O."/>
            <person name="Orlowska M."/>
            <person name="Perlinska-Lenart U."/>
            <person name="Aleksandrzak-Piekarczyk T."/>
            <person name="Szatraj K."/>
            <person name="Zielenkiewicz U."/>
            <person name="Pilsyk S."/>
            <person name="Malc E."/>
            <person name="Mieczkowski P."/>
            <person name="Kruszewska J.S."/>
            <person name="Biernat P."/>
            <person name="Pawlowska J."/>
        </authorList>
    </citation>
    <scope>NUCLEOTIDE SEQUENCE</scope>
    <source>
        <strain evidence="7">WA0000067209</strain>
    </source>
</reference>
<proteinExistence type="inferred from homology"/>
<dbReference type="GO" id="GO:0031515">
    <property type="term" value="C:tRNA (m1A) methyltransferase complex"/>
    <property type="evidence" value="ECO:0007669"/>
    <property type="project" value="InterPro"/>
</dbReference>
<keyword evidence="5" id="KW-0539">Nucleus</keyword>
<evidence type="ECO:0000256" key="4">
    <source>
        <dbReference type="ARBA" id="ARBA00022694"/>
    </source>
</evidence>
<evidence type="ECO:0000313" key="8">
    <source>
        <dbReference type="Proteomes" id="UP000654370"/>
    </source>
</evidence>
<dbReference type="PIRSF" id="PIRSF038170">
    <property type="entry name" value="tRNA_m1A_mtfrase"/>
    <property type="match status" value="1"/>
</dbReference>
<comment type="caution">
    <text evidence="7">The sequence shown here is derived from an EMBL/GenBank/DDBJ whole genome shotgun (WGS) entry which is preliminary data.</text>
</comment>
<comment type="similarity">
    <text evidence="2">Belongs to the TRM6/GCD10 family.</text>
</comment>
<protein>
    <recommendedName>
        <fullName evidence="3">tRNA (adenine(58)-N(1))-methyltransferase non-catalytic subunit TRM6</fullName>
    </recommendedName>
    <alternativeName>
        <fullName evidence="6">tRNA(m1A58)-methyltransferase subunit TRM6</fullName>
    </alternativeName>
</protein>
<dbReference type="GO" id="GO:0005634">
    <property type="term" value="C:nucleus"/>
    <property type="evidence" value="ECO:0007669"/>
    <property type="project" value="UniProtKB-SubCell"/>
</dbReference>
<feature type="non-terminal residue" evidence="7">
    <location>
        <position position="1"/>
    </location>
</feature>
<accession>A0A8H7PRB6</accession>